<feature type="compositionally biased region" description="Basic and acidic residues" evidence="10">
    <location>
        <begin position="428"/>
        <end position="443"/>
    </location>
</feature>
<dbReference type="EMBL" id="JBBXMP010000213">
    <property type="protein sequence ID" value="KAL0059673.1"/>
    <property type="molecule type" value="Genomic_DNA"/>
</dbReference>
<dbReference type="SMART" id="SM00275">
    <property type="entry name" value="G_alpha"/>
    <property type="match status" value="1"/>
</dbReference>
<keyword evidence="3" id="KW-0479">Metal-binding</keyword>
<dbReference type="SMART" id="SM00220">
    <property type="entry name" value="S_TKc"/>
    <property type="match status" value="1"/>
</dbReference>
<dbReference type="PANTHER" id="PTHR10218:SF369">
    <property type="entry name" value="GUANINE NUCLEOTIDE-BINDING PROTEIN ALPHA-2 SUBUNIT"/>
    <property type="match status" value="1"/>
</dbReference>
<dbReference type="InterPro" id="IPR001245">
    <property type="entry name" value="Ser-Thr/Tyr_kinase_cat_dom"/>
</dbReference>
<evidence type="ECO:0000256" key="1">
    <source>
        <dbReference type="ARBA" id="ARBA00008171"/>
    </source>
</evidence>
<keyword evidence="2" id="KW-0519">Myristate</keyword>
<dbReference type="InterPro" id="IPR000719">
    <property type="entry name" value="Prot_kinase_dom"/>
</dbReference>
<evidence type="ECO:0000256" key="6">
    <source>
        <dbReference type="ARBA" id="ARBA00023134"/>
    </source>
</evidence>
<dbReference type="PROSITE" id="PS50011">
    <property type="entry name" value="PROTEIN_KINASE_DOM"/>
    <property type="match status" value="1"/>
</dbReference>
<dbReference type="InterPro" id="IPR027417">
    <property type="entry name" value="P-loop_NTPase"/>
</dbReference>
<evidence type="ECO:0000256" key="3">
    <source>
        <dbReference type="ARBA" id="ARBA00022723"/>
    </source>
</evidence>
<dbReference type="PROSITE" id="PS51882">
    <property type="entry name" value="G_ALPHA"/>
    <property type="match status" value="1"/>
</dbReference>
<keyword evidence="13" id="KW-1185">Reference proteome</keyword>
<dbReference type="InterPro" id="IPR011025">
    <property type="entry name" value="GproteinA_insert"/>
</dbReference>
<dbReference type="Gene3D" id="1.10.510.10">
    <property type="entry name" value="Transferase(Phosphotransferase) domain 1"/>
    <property type="match status" value="1"/>
</dbReference>
<proteinExistence type="inferred from homology"/>
<dbReference type="InterPro" id="IPR011009">
    <property type="entry name" value="Kinase-like_dom_sf"/>
</dbReference>
<comment type="caution">
    <text evidence="12">The sequence shown here is derived from an EMBL/GenBank/DDBJ whole genome shotgun (WGS) entry which is preliminary data.</text>
</comment>
<keyword evidence="6" id="KW-0342">GTP-binding</keyword>
<dbReference type="InterPro" id="IPR008271">
    <property type="entry name" value="Ser/Thr_kinase_AS"/>
</dbReference>
<keyword evidence="4" id="KW-0547">Nucleotide-binding</keyword>
<dbReference type="Gene3D" id="1.10.400.10">
    <property type="entry name" value="GI Alpha 1, domain 2-like"/>
    <property type="match status" value="1"/>
</dbReference>
<comment type="similarity">
    <text evidence="1">Belongs to the protein kinase superfamily. TKL Ser/Thr protein kinase family. ROCO subfamily.</text>
</comment>
<evidence type="ECO:0000313" key="12">
    <source>
        <dbReference type="EMBL" id="KAL0059673.1"/>
    </source>
</evidence>
<keyword evidence="7" id="KW-0564">Palmitate</keyword>
<accession>A0ABR2ZFX4</accession>
<keyword evidence="9" id="KW-0449">Lipoprotein</keyword>
<evidence type="ECO:0000256" key="9">
    <source>
        <dbReference type="ARBA" id="ARBA00023288"/>
    </source>
</evidence>
<dbReference type="PRINTS" id="PR00318">
    <property type="entry name" value="GPROTEINA"/>
</dbReference>
<name>A0ABR2ZFX4_9AGAR</name>
<dbReference type="InterPro" id="IPR001019">
    <property type="entry name" value="Gprotein_alpha_su"/>
</dbReference>
<evidence type="ECO:0000256" key="2">
    <source>
        <dbReference type="ARBA" id="ARBA00022707"/>
    </source>
</evidence>
<feature type="region of interest" description="Disordered" evidence="10">
    <location>
        <begin position="398"/>
        <end position="443"/>
    </location>
</feature>
<dbReference type="PANTHER" id="PTHR10218">
    <property type="entry name" value="GTP-BINDING PROTEIN ALPHA SUBUNIT"/>
    <property type="match status" value="1"/>
</dbReference>
<evidence type="ECO:0000256" key="10">
    <source>
        <dbReference type="SAM" id="MobiDB-lite"/>
    </source>
</evidence>
<dbReference type="Proteomes" id="UP001437256">
    <property type="component" value="Unassembled WGS sequence"/>
</dbReference>
<dbReference type="CDD" id="cd00066">
    <property type="entry name" value="G-alpha"/>
    <property type="match status" value="1"/>
</dbReference>
<gene>
    <name evidence="12" type="primary">GPA2_6</name>
    <name evidence="12" type="ORF">AAF712_013576</name>
</gene>
<dbReference type="PROSITE" id="PS00108">
    <property type="entry name" value="PROTEIN_KINASE_ST"/>
    <property type="match status" value="1"/>
</dbReference>
<protein>
    <submittedName>
        <fullName evidence="12">Guanine nucleotide-binding protein alpha-2 subunit</fullName>
    </submittedName>
</protein>
<reference evidence="12 13" key="1">
    <citation type="submission" date="2024-05" db="EMBL/GenBank/DDBJ databases">
        <title>A draft genome resource for the thread blight pathogen Marasmius tenuissimus strain MS-2.</title>
        <authorList>
            <person name="Yulfo-Soto G.E."/>
            <person name="Baruah I.K."/>
            <person name="Amoako-Attah I."/>
            <person name="Bukari Y."/>
            <person name="Meinhardt L.W."/>
            <person name="Bailey B.A."/>
            <person name="Cohen S.P."/>
        </authorList>
    </citation>
    <scope>NUCLEOTIDE SEQUENCE [LARGE SCALE GENOMIC DNA]</scope>
    <source>
        <strain evidence="12 13">MS-2</strain>
    </source>
</reference>
<dbReference type="InterPro" id="IPR002975">
    <property type="entry name" value="Fungi_Gprotein_alpha"/>
</dbReference>
<feature type="domain" description="Protein kinase" evidence="11">
    <location>
        <begin position="112"/>
        <end position="382"/>
    </location>
</feature>
<dbReference type="Pfam" id="PF07714">
    <property type="entry name" value="PK_Tyr_Ser-Thr"/>
    <property type="match status" value="1"/>
</dbReference>
<evidence type="ECO:0000256" key="8">
    <source>
        <dbReference type="ARBA" id="ARBA00023224"/>
    </source>
</evidence>
<dbReference type="PRINTS" id="PR01241">
    <property type="entry name" value="GPROTEINAFNG"/>
</dbReference>
<evidence type="ECO:0000313" key="13">
    <source>
        <dbReference type="Proteomes" id="UP001437256"/>
    </source>
</evidence>
<organism evidence="12 13">
    <name type="scientific">Marasmius tenuissimus</name>
    <dbReference type="NCBI Taxonomy" id="585030"/>
    <lineage>
        <taxon>Eukaryota</taxon>
        <taxon>Fungi</taxon>
        <taxon>Dikarya</taxon>
        <taxon>Basidiomycota</taxon>
        <taxon>Agaricomycotina</taxon>
        <taxon>Agaricomycetes</taxon>
        <taxon>Agaricomycetidae</taxon>
        <taxon>Agaricales</taxon>
        <taxon>Marasmiineae</taxon>
        <taxon>Marasmiaceae</taxon>
        <taxon>Marasmius</taxon>
    </lineage>
</organism>
<evidence type="ECO:0000256" key="7">
    <source>
        <dbReference type="ARBA" id="ARBA00023139"/>
    </source>
</evidence>
<keyword evidence="8" id="KW-0807">Transducer</keyword>
<dbReference type="SUPFAM" id="SSF52540">
    <property type="entry name" value="P-loop containing nucleoside triphosphate hydrolases"/>
    <property type="match status" value="1"/>
</dbReference>
<dbReference type="SUPFAM" id="SSF56112">
    <property type="entry name" value="Protein kinase-like (PK-like)"/>
    <property type="match status" value="1"/>
</dbReference>
<dbReference type="PRINTS" id="PR00109">
    <property type="entry name" value="TYRKINASE"/>
</dbReference>
<sequence length="785" mass="89008">MKRWCRSLTNNRLNILKRLLETRTNAEMVSPTDQQLAQHLEEIFGDKEKLRVFLEKTGEDAQKWLDKLQQLIDNSNLNVTSQLRSSIFTVMIRLSKLSGLHPKGLLLQDVRKLGRHPIAAGGFGDVWKGIIGQSDSEGQLVCLKVSKVYVKSDLDVLFKEYLREAIMWRQLNHRNVLPFLGIFYLKDDSQFCLISPWMENGNLLQYLKATRRADVDHIVLACDVAAGLAYLHGEKVVHGDLKGLNVLITPEGRACIGDFGLSRIADTLALKLTTSTTRAAGTARWLAREVLNGSSGPTKESDVYAFACVCYEIFTTLPPFHEFGNDAAVILHVMSEKCPTRPTGTPELDDGMWNIMEACWNANSASRPRATEVLDRINSETLVARKTTWTVDHIELKPLLPPPRASSPPAHGSHEPTQVSDGSLSERFGTEGKHTNRDMGLKLAKETRKHNDKIDGELEEEDRKLKEEFKILLLGSGESGKSTIVKQMRIIHNIGFSEQESAHYRSIVCRNVLDSARAIILTMNKLEIQCIRTRNHALVDKIMNYNHDDKSGLSSEIADAIYQFWQDPATPKVLEEHGSSFYLMDSAPFFSEILRIGSPGYLPSETDILRARQKTTNISETRFTSGAMSIHIFDVGGQRSERRKWIHCFESVTSIILCHALSEYDQVLEEEKSQNRMQESLHLFEAIINSRWFMRTSIILFLNKTDVFKKKISRVPLKRYFPEYTGGNDITKAAKFILWKFNQCNRARLSIYPHLTQATDTTNIRLVFAAVKETVLQNAMRVIML</sequence>
<dbReference type="Gene3D" id="3.40.50.300">
    <property type="entry name" value="P-loop containing nucleotide triphosphate hydrolases"/>
    <property type="match status" value="1"/>
</dbReference>
<evidence type="ECO:0000256" key="4">
    <source>
        <dbReference type="ARBA" id="ARBA00022741"/>
    </source>
</evidence>
<dbReference type="Pfam" id="PF00503">
    <property type="entry name" value="G-alpha"/>
    <property type="match status" value="1"/>
</dbReference>
<evidence type="ECO:0000256" key="5">
    <source>
        <dbReference type="ARBA" id="ARBA00022842"/>
    </source>
</evidence>
<keyword evidence="5" id="KW-0460">Magnesium</keyword>
<dbReference type="SUPFAM" id="SSF47895">
    <property type="entry name" value="Transducin (alpha subunit), insertion domain"/>
    <property type="match status" value="1"/>
</dbReference>
<evidence type="ECO:0000259" key="11">
    <source>
        <dbReference type="PROSITE" id="PS50011"/>
    </source>
</evidence>